<gene>
    <name evidence="1" type="ORF">ROA7745_02247</name>
</gene>
<protein>
    <submittedName>
        <fullName evidence="1">Uncharacterized protein</fullName>
    </submittedName>
</protein>
<evidence type="ECO:0000313" key="2">
    <source>
        <dbReference type="Proteomes" id="UP000193224"/>
    </source>
</evidence>
<dbReference type="OrthoDB" id="1095281at2"/>
<dbReference type="AlphaFoldDB" id="A0A1X7BS30"/>
<accession>A0A1X7BS30</accession>
<proteinExistence type="predicted"/>
<dbReference type="Proteomes" id="UP000193224">
    <property type="component" value="Unassembled WGS sequence"/>
</dbReference>
<reference evidence="1 2" key="1">
    <citation type="submission" date="2017-03" db="EMBL/GenBank/DDBJ databases">
        <authorList>
            <person name="Afonso C.L."/>
            <person name="Miller P.J."/>
            <person name="Scott M.A."/>
            <person name="Spackman E."/>
            <person name="Goraichik I."/>
            <person name="Dimitrov K.M."/>
            <person name="Suarez D.L."/>
            <person name="Swayne D.E."/>
        </authorList>
    </citation>
    <scope>NUCLEOTIDE SEQUENCE [LARGE SCALE GENOMIC DNA]</scope>
    <source>
        <strain evidence="1 2">CECT 7745</strain>
    </source>
</reference>
<organism evidence="1 2">
    <name type="scientific">Roseovarius aestuarii</name>
    <dbReference type="NCBI Taxonomy" id="475083"/>
    <lineage>
        <taxon>Bacteria</taxon>
        <taxon>Pseudomonadati</taxon>
        <taxon>Pseudomonadota</taxon>
        <taxon>Alphaproteobacteria</taxon>
        <taxon>Rhodobacterales</taxon>
        <taxon>Roseobacteraceae</taxon>
        <taxon>Roseovarius</taxon>
    </lineage>
</organism>
<dbReference type="RefSeq" id="WP_085800377.1">
    <property type="nucleotide sequence ID" value="NZ_FWXB01000007.1"/>
</dbReference>
<sequence length="589" mass="66215">MSAINYFHELNLPDSCISPKLRALLTPVGLDPFERPEVTARYEHDQYGPDYEYVHLVMALTDEADTLSVANFGEVSDGVVSFSTPTVDDCGGLAGYSPSVSGHEYVVASHGNGSFYSYHLAEKLWMVLGLSPRCVGGDDQRLIYDDLSLPEFGVAEGEISSSYYYQASRNVSWRMSNEYLRKYLWMQGKYGTRVFFYEANIQETQEISELLGDDGHYLAKPEDGWYELDIRRINGKTLLQLWAVVCAVTPELCAIQSAAGLSWPGIAGAVDHQRANALVEPTPIFLDDRFLERYEQNSFYQTTPFQTHGNWTCNPSYSGQWSFTDCRRVGRNLIQVRLRELYKPKPDREIVWAHTHVVPQKIVDQTDLHEEHIVAKVQRLLEALLDLADGLAWLTTDLGLGAPTSEDLIGVSREQLQAEHWLPYPKLSRLAQVAPLSMSEQQFLSRCKEIHELWQKIPNGILRRIVDEGGHDPRSYKTFGSLKLLQILANILERLNSNQETTANLSGGHQDSEITDRNANLAPLFLTADLRNADAHTGGSVSETLTRLGFDMSQTNSGYGTALDFVFDQNITAFIYIADEIKALQARSL</sequence>
<name>A0A1X7BS30_9RHOB</name>
<dbReference type="EMBL" id="FWXB01000007">
    <property type="protein sequence ID" value="SMC12422.1"/>
    <property type="molecule type" value="Genomic_DNA"/>
</dbReference>
<evidence type="ECO:0000313" key="1">
    <source>
        <dbReference type="EMBL" id="SMC12422.1"/>
    </source>
</evidence>
<keyword evidence="2" id="KW-1185">Reference proteome</keyword>